<feature type="transmembrane region" description="Helical" evidence="1">
    <location>
        <begin position="6"/>
        <end position="24"/>
    </location>
</feature>
<keyword evidence="3" id="KW-1185">Reference proteome</keyword>
<keyword evidence="1" id="KW-0812">Transmembrane</keyword>
<name>A0ABR9FEU6_9GAMM</name>
<proteinExistence type="predicted"/>
<sequence length="120" mass="13760">MNIDLLILWLNFLAAIFMGVEYLFNAPLQKKIDSWLADKLERREQFTANALEKEIPYLKEKSAYRKFFVIFFTMITTAGVILAGSSNVWPFYYLVGGFFGLLLGITFAVTFLVSVNLITK</sequence>
<comment type="caution">
    <text evidence="2">The sequence shown here is derived from an EMBL/GenBank/DDBJ whole genome shotgun (WGS) entry which is preliminary data.</text>
</comment>
<evidence type="ECO:0000313" key="2">
    <source>
        <dbReference type="EMBL" id="MBE0405025.1"/>
    </source>
</evidence>
<dbReference type="Proteomes" id="UP000754821">
    <property type="component" value="Unassembled WGS sequence"/>
</dbReference>
<evidence type="ECO:0000256" key="1">
    <source>
        <dbReference type="SAM" id="Phobius"/>
    </source>
</evidence>
<dbReference type="EMBL" id="RRZC01000022">
    <property type="protein sequence ID" value="MBE0405025.1"/>
    <property type="molecule type" value="Genomic_DNA"/>
</dbReference>
<organism evidence="2 3">
    <name type="scientific">Halomonas citrativorans</name>
    <dbReference type="NCBI Taxonomy" id="2742612"/>
    <lineage>
        <taxon>Bacteria</taxon>
        <taxon>Pseudomonadati</taxon>
        <taxon>Pseudomonadota</taxon>
        <taxon>Gammaproteobacteria</taxon>
        <taxon>Oceanospirillales</taxon>
        <taxon>Halomonadaceae</taxon>
        <taxon>Halomonas</taxon>
    </lineage>
</organism>
<feature type="transmembrane region" description="Helical" evidence="1">
    <location>
        <begin position="67"/>
        <end position="85"/>
    </location>
</feature>
<protein>
    <submittedName>
        <fullName evidence="2">Uncharacterized protein</fullName>
    </submittedName>
</protein>
<accession>A0ABR9FEU6</accession>
<feature type="transmembrane region" description="Helical" evidence="1">
    <location>
        <begin position="91"/>
        <end position="118"/>
    </location>
</feature>
<dbReference type="RefSeq" id="WP_192528477.1">
    <property type="nucleotide sequence ID" value="NZ_RRZC01000022.1"/>
</dbReference>
<evidence type="ECO:0000313" key="3">
    <source>
        <dbReference type="Proteomes" id="UP000754821"/>
    </source>
</evidence>
<reference evidence="2 3" key="1">
    <citation type="submission" date="2020-07" db="EMBL/GenBank/DDBJ databases">
        <title>Halophilic bacteria isolated from french cheeses.</title>
        <authorList>
            <person name="Kothe C.I."/>
            <person name="Farah-Kraiem B."/>
            <person name="Renault P."/>
            <person name="Dridi B."/>
        </authorList>
    </citation>
    <scope>NUCLEOTIDE SEQUENCE [LARGE SCALE GENOMIC DNA]</scope>
    <source>
        <strain evidence="2 3">FME16</strain>
    </source>
</reference>
<gene>
    <name evidence="2" type="ORF">EI163_15910</name>
</gene>
<keyword evidence="1" id="KW-0472">Membrane</keyword>
<keyword evidence="1" id="KW-1133">Transmembrane helix</keyword>